<dbReference type="SUPFAM" id="SSF52374">
    <property type="entry name" value="Nucleotidylyl transferase"/>
    <property type="match status" value="1"/>
</dbReference>
<dbReference type="Pfam" id="PF01921">
    <property type="entry name" value="tRNA-synt_1f"/>
    <property type="match status" value="1"/>
</dbReference>
<name>A0A1F7JUT3_9BACT</name>
<dbReference type="GO" id="GO:0004824">
    <property type="term" value="F:lysine-tRNA ligase activity"/>
    <property type="evidence" value="ECO:0007669"/>
    <property type="project" value="InterPro"/>
</dbReference>
<accession>A0A1F7JUT3</accession>
<dbReference type="InterPro" id="IPR002904">
    <property type="entry name" value="Lys-tRNA-ligase"/>
</dbReference>
<dbReference type="GO" id="GO:0005524">
    <property type="term" value="F:ATP binding"/>
    <property type="evidence" value="ECO:0007669"/>
    <property type="project" value="InterPro"/>
</dbReference>
<dbReference type="GO" id="GO:0005737">
    <property type="term" value="C:cytoplasm"/>
    <property type="evidence" value="ECO:0007669"/>
    <property type="project" value="InterPro"/>
</dbReference>
<comment type="caution">
    <text evidence="1">The sequence shown here is derived from an EMBL/GenBank/DDBJ whole genome shotgun (WGS) entry which is preliminary data.</text>
</comment>
<dbReference type="EMBL" id="MGBC01000045">
    <property type="protein sequence ID" value="OGK59373.1"/>
    <property type="molecule type" value="Genomic_DNA"/>
</dbReference>
<protein>
    <submittedName>
        <fullName evidence="1">Uncharacterized protein</fullName>
    </submittedName>
</protein>
<dbReference type="Proteomes" id="UP000176269">
    <property type="component" value="Unassembled WGS sequence"/>
</dbReference>
<reference evidence="1 2" key="1">
    <citation type="journal article" date="2016" name="Nat. Commun.">
        <title>Thousands of microbial genomes shed light on interconnected biogeochemical processes in an aquifer system.</title>
        <authorList>
            <person name="Anantharaman K."/>
            <person name="Brown C.T."/>
            <person name="Hug L.A."/>
            <person name="Sharon I."/>
            <person name="Castelle C.J."/>
            <person name="Probst A.J."/>
            <person name="Thomas B.C."/>
            <person name="Singh A."/>
            <person name="Wilkins M.J."/>
            <person name="Karaoz U."/>
            <person name="Brodie E.L."/>
            <person name="Williams K.H."/>
            <person name="Hubbard S.S."/>
            <person name="Banfield J.F."/>
        </authorList>
    </citation>
    <scope>NUCLEOTIDE SEQUENCE [LARGE SCALE GENOMIC DNA]</scope>
</reference>
<organism evidence="1 2">
    <name type="scientific">Candidatus Roizmanbacteria bacterium RIFCSPLOWO2_02_FULL_43_10</name>
    <dbReference type="NCBI Taxonomy" id="1802078"/>
    <lineage>
        <taxon>Bacteria</taxon>
        <taxon>Candidatus Roizmaniibacteriota</taxon>
    </lineage>
</organism>
<evidence type="ECO:0000313" key="2">
    <source>
        <dbReference type="Proteomes" id="UP000176269"/>
    </source>
</evidence>
<dbReference type="GO" id="GO:0006430">
    <property type="term" value="P:lysyl-tRNA aminoacylation"/>
    <property type="evidence" value="ECO:0007669"/>
    <property type="project" value="InterPro"/>
</dbReference>
<dbReference type="Gene3D" id="3.40.50.620">
    <property type="entry name" value="HUPs"/>
    <property type="match status" value="1"/>
</dbReference>
<dbReference type="InterPro" id="IPR014729">
    <property type="entry name" value="Rossmann-like_a/b/a_fold"/>
</dbReference>
<dbReference type="AlphaFoldDB" id="A0A1F7JUT3"/>
<proteinExistence type="predicted"/>
<evidence type="ECO:0000313" key="1">
    <source>
        <dbReference type="EMBL" id="OGK59373.1"/>
    </source>
</evidence>
<gene>
    <name evidence="1" type="ORF">A3I56_02640</name>
</gene>
<sequence>MASRRNPYFFYTGLKQLAQDLQGDEHVYLGIRPYGFHAGNQLTLYIYPLLLCQELERLHKRVALKLFVFLNDWEQDGLLGPDLQRYPFNVWPKTTTFQYLPDQFGCCASMADHWSPIIFKGIAKIRKDYPLVKVEAIRNSQMRDMPEMKKTVLDTIQYPEKIYKILKKYSTRDILSKPIVYSLAVCPKCRTTNGHTSYLRNRIMHICNTCKVVYNEDYNFFNYWLYHKPLAIPRIKIFNIQVCITGADHYSEGDYTVRKKLFEAFNVRLKNYPKTLYAPTVYASDGQQMGKSRGNTKSLPDNALYKLAIQTDNTIIHLP</sequence>